<dbReference type="PRINTS" id="PR00039">
    <property type="entry name" value="HTHLYSR"/>
</dbReference>
<protein>
    <submittedName>
        <fullName evidence="6">HTH-type transcriptional regulator YwbI</fullName>
    </submittedName>
</protein>
<dbReference type="PROSITE" id="PS50931">
    <property type="entry name" value="HTH_LYSR"/>
    <property type="match status" value="1"/>
</dbReference>
<keyword evidence="7" id="KW-1185">Reference proteome</keyword>
<comment type="caution">
    <text evidence="6">The sequence shown here is derived from an EMBL/GenBank/DDBJ whole genome shotgun (WGS) entry which is preliminary data.</text>
</comment>
<dbReference type="InterPro" id="IPR050950">
    <property type="entry name" value="HTH-type_LysR_regulators"/>
</dbReference>
<dbReference type="Pfam" id="PF03466">
    <property type="entry name" value="LysR_substrate"/>
    <property type="match status" value="1"/>
</dbReference>
<evidence type="ECO:0000313" key="6">
    <source>
        <dbReference type="EMBL" id="GLC30567.1"/>
    </source>
</evidence>
<dbReference type="InterPro" id="IPR036390">
    <property type="entry name" value="WH_DNA-bd_sf"/>
</dbReference>
<dbReference type="Gene3D" id="3.40.190.290">
    <property type="match status" value="1"/>
</dbReference>
<name>A0ABQ5N5Q1_9CLOT</name>
<gene>
    <name evidence="6" type="primary">ywbI</name>
    <name evidence="6" type="ORF">bsdE14_19770</name>
</gene>
<dbReference type="Gene3D" id="1.10.10.10">
    <property type="entry name" value="Winged helix-like DNA-binding domain superfamily/Winged helix DNA-binding domain"/>
    <property type="match status" value="1"/>
</dbReference>
<evidence type="ECO:0000256" key="4">
    <source>
        <dbReference type="ARBA" id="ARBA00023163"/>
    </source>
</evidence>
<comment type="similarity">
    <text evidence="1">Belongs to the LysR transcriptional regulatory family.</text>
</comment>
<keyword evidence="2" id="KW-0805">Transcription regulation</keyword>
<evidence type="ECO:0000259" key="5">
    <source>
        <dbReference type="PROSITE" id="PS50931"/>
    </source>
</evidence>
<evidence type="ECO:0000256" key="2">
    <source>
        <dbReference type="ARBA" id="ARBA00023015"/>
    </source>
</evidence>
<proteinExistence type="inferred from homology"/>
<keyword evidence="4" id="KW-0804">Transcription</keyword>
<dbReference type="EMBL" id="BRXR01000001">
    <property type="protein sequence ID" value="GLC30567.1"/>
    <property type="molecule type" value="Genomic_DNA"/>
</dbReference>
<organism evidence="6 7">
    <name type="scientific">Clostridium omnivorum</name>
    <dbReference type="NCBI Taxonomy" id="1604902"/>
    <lineage>
        <taxon>Bacteria</taxon>
        <taxon>Bacillati</taxon>
        <taxon>Bacillota</taxon>
        <taxon>Clostridia</taxon>
        <taxon>Eubacteriales</taxon>
        <taxon>Clostridiaceae</taxon>
        <taxon>Clostridium</taxon>
    </lineage>
</organism>
<accession>A0ABQ5N5Q1</accession>
<dbReference type="InterPro" id="IPR005119">
    <property type="entry name" value="LysR_subst-bd"/>
</dbReference>
<dbReference type="Pfam" id="PF00126">
    <property type="entry name" value="HTH_1"/>
    <property type="match status" value="1"/>
</dbReference>
<evidence type="ECO:0000256" key="1">
    <source>
        <dbReference type="ARBA" id="ARBA00009437"/>
    </source>
</evidence>
<dbReference type="SUPFAM" id="SSF53850">
    <property type="entry name" value="Periplasmic binding protein-like II"/>
    <property type="match status" value="1"/>
</dbReference>
<dbReference type="SUPFAM" id="SSF46785">
    <property type="entry name" value="Winged helix' DNA-binding domain"/>
    <property type="match status" value="1"/>
</dbReference>
<sequence length="296" mass="33906">MTINQLRYFIEVARCQSFTHAANELFISQSALSKTIKLLEKELSVELIDRSSKGFKLTHEGRVLQENGERAIEIIEKQLNELYDSISLQKGKITVGIPPVIGTAYFTQIIYSFRNKYPDIELIILEEGANTVKNKVQTGEIDVGVVILPFVGDEFNITPVISSKNILLVHETHEFAHRKSVRFNELEKEKFISLNKTFMLHDRIVEICHNIGFQPNIICESSQWDFVAEMVSLNQGVAILPKPILAKYHDDKVKLIDLEEPEFPWNIAVIIHKNKYISTPIKLFLELVKEEGLKMV</sequence>
<dbReference type="InterPro" id="IPR000847">
    <property type="entry name" value="LysR_HTH_N"/>
</dbReference>
<feature type="domain" description="HTH lysR-type" evidence="5">
    <location>
        <begin position="1"/>
        <end position="58"/>
    </location>
</feature>
<dbReference type="Proteomes" id="UP001208567">
    <property type="component" value="Unassembled WGS sequence"/>
</dbReference>
<dbReference type="PANTHER" id="PTHR30419">
    <property type="entry name" value="HTH-TYPE TRANSCRIPTIONAL REGULATOR YBHD"/>
    <property type="match status" value="1"/>
</dbReference>
<reference evidence="6 7" key="1">
    <citation type="journal article" date="2024" name="Int. J. Syst. Evol. Microbiol.">
        <title>Clostridium omnivorum sp. nov., isolated from anoxic soil under the treatment of reductive soil disinfestation.</title>
        <authorList>
            <person name="Ueki A."/>
            <person name="Tonouchi A."/>
            <person name="Kaku N."/>
            <person name="Honma S."/>
            <person name="Ueki K."/>
        </authorList>
    </citation>
    <scope>NUCLEOTIDE SEQUENCE [LARGE SCALE GENOMIC DNA]</scope>
    <source>
        <strain evidence="6 7">E14</strain>
    </source>
</reference>
<evidence type="ECO:0000256" key="3">
    <source>
        <dbReference type="ARBA" id="ARBA00023125"/>
    </source>
</evidence>
<evidence type="ECO:0000313" key="7">
    <source>
        <dbReference type="Proteomes" id="UP001208567"/>
    </source>
</evidence>
<dbReference type="InterPro" id="IPR036388">
    <property type="entry name" value="WH-like_DNA-bd_sf"/>
</dbReference>
<dbReference type="PANTHER" id="PTHR30419:SF8">
    <property type="entry name" value="NITROGEN ASSIMILATION TRANSCRIPTIONAL ACTIVATOR-RELATED"/>
    <property type="match status" value="1"/>
</dbReference>
<keyword evidence="3" id="KW-0238">DNA-binding</keyword>